<protein>
    <recommendedName>
        <fullName evidence="3">Mediator of RNA polymerase II transcription subunit 12</fullName>
    </recommendedName>
    <alternativeName>
        <fullName evidence="7">Mediator complex subunit 12</fullName>
    </alternativeName>
</protein>
<evidence type="ECO:0000259" key="9">
    <source>
        <dbReference type="SMART" id="SM01281"/>
    </source>
</evidence>
<dbReference type="SMART" id="SM01281">
    <property type="entry name" value="Med12"/>
    <property type="match status" value="1"/>
</dbReference>
<keyword evidence="5" id="KW-0804">Transcription</keyword>
<feature type="compositionally biased region" description="Polar residues" evidence="8">
    <location>
        <begin position="1488"/>
        <end position="1499"/>
    </location>
</feature>
<dbReference type="GO" id="GO:0003712">
    <property type="term" value="F:transcription coregulator activity"/>
    <property type="evidence" value="ECO:0007669"/>
    <property type="project" value="InterPro"/>
</dbReference>
<dbReference type="InterPro" id="IPR019035">
    <property type="entry name" value="Mediator_Med12"/>
</dbReference>
<organism evidence="10 11">
    <name type="scientific">Pichia sorbitophila (strain ATCC MYA-4447 / BCRC 22081 / CBS 7064 / NBRC 10061 / NRRL Y-12695)</name>
    <name type="common">Hybrid yeast</name>
    <dbReference type="NCBI Taxonomy" id="559304"/>
    <lineage>
        <taxon>Eukaryota</taxon>
        <taxon>Fungi</taxon>
        <taxon>Dikarya</taxon>
        <taxon>Ascomycota</taxon>
        <taxon>Saccharomycotina</taxon>
        <taxon>Pichiomycetes</taxon>
        <taxon>Debaryomycetaceae</taxon>
        <taxon>Millerozyma</taxon>
    </lineage>
</organism>
<dbReference type="EMBL" id="FO082046">
    <property type="protein sequence ID" value="CCE86672.1"/>
    <property type="molecule type" value="Genomic_DNA"/>
</dbReference>
<feature type="domain" description="Mediator complex subunit Med12" evidence="9">
    <location>
        <begin position="161"/>
        <end position="224"/>
    </location>
</feature>
<evidence type="ECO:0000256" key="1">
    <source>
        <dbReference type="ARBA" id="ARBA00004123"/>
    </source>
</evidence>
<comment type="similarity">
    <text evidence="2">Belongs to the Mediator complex subunit 12 family.</text>
</comment>
<proteinExistence type="inferred from homology"/>
<gene>
    <name evidence="10" type="primary">Piso0_005175</name>
    <name evidence="10" type="ORF">GNLVRS01_PISO0N09451g</name>
</gene>
<feature type="compositionally biased region" description="Polar residues" evidence="8">
    <location>
        <begin position="503"/>
        <end position="513"/>
    </location>
</feature>
<dbReference type="FunCoup" id="G8Y1G9">
    <property type="interactions" value="236"/>
</dbReference>
<name>G8Y1G9_PICSO</name>
<dbReference type="HOGENOM" id="CLU_003142_0_0_1"/>
<dbReference type="STRING" id="559304.G8Y1G9"/>
<accession>G8Y1G9</accession>
<evidence type="ECO:0000313" key="11">
    <source>
        <dbReference type="Proteomes" id="UP000005222"/>
    </source>
</evidence>
<reference evidence="10 11" key="1">
    <citation type="journal article" date="2012" name="G3 (Bethesda)">
        <title>Pichia sorbitophila, an interspecies yeast hybrid reveals early steps of genome resolution following polyploidization.</title>
        <authorList>
            <person name="Leh Louis V."/>
            <person name="Despons L."/>
            <person name="Friedrich A."/>
            <person name="Martin T."/>
            <person name="Durrens P."/>
            <person name="Casaregola S."/>
            <person name="Neuveglise C."/>
            <person name="Fairhead C."/>
            <person name="Marck C."/>
            <person name="Cruz J.A."/>
            <person name="Straub M.L."/>
            <person name="Kugler V."/>
            <person name="Sacerdot C."/>
            <person name="Uzunov Z."/>
            <person name="Thierry A."/>
            <person name="Weiss S."/>
            <person name="Bleykasten C."/>
            <person name="De Montigny J."/>
            <person name="Jacques N."/>
            <person name="Jung P."/>
            <person name="Lemaire M."/>
            <person name="Mallet S."/>
            <person name="Morel G."/>
            <person name="Richard G.F."/>
            <person name="Sarkar A."/>
            <person name="Savel G."/>
            <person name="Schacherer J."/>
            <person name="Seret M.L."/>
            <person name="Talla E."/>
            <person name="Samson G."/>
            <person name="Jubin C."/>
            <person name="Poulain J."/>
            <person name="Vacherie B."/>
            <person name="Barbe V."/>
            <person name="Pelletier E."/>
            <person name="Sherman D.J."/>
            <person name="Westhof E."/>
            <person name="Weissenbach J."/>
            <person name="Baret P.V."/>
            <person name="Wincker P."/>
            <person name="Gaillardin C."/>
            <person name="Dujon B."/>
            <person name="Souciet J.L."/>
        </authorList>
    </citation>
    <scope>NUCLEOTIDE SEQUENCE [LARGE SCALE GENOMIC DNA]</scope>
    <source>
        <strain evidence="11">ATCC MYA-4447 / BCRC 22081 / CBS 7064 / NBRC 10061 / NRRL Y-12695</strain>
    </source>
</reference>
<dbReference type="OMA" id="HWLQEWT"/>
<dbReference type="GO" id="GO:0006357">
    <property type="term" value="P:regulation of transcription by RNA polymerase II"/>
    <property type="evidence" value="ECO:0007669"/>
    <property type="project" value="InterPro"/>
</dbReference>
<dbReference type="Proteomes" id="UP000005222">
    <property type="component" value="Chromosome N"/>
</dbReference>
<evidence type="ECO:0000313" key="10">
    <source>
        <dbReference type="EMBL" id="CCE86672.1"/>
    </source>
</evidence>
<feature type="region of interest" description="Disordered" evidence="8">
    <location>
        <begin position="1477"/>
        <end position="1499"/>
    </location>
</feature>
<dbReference type="PANTHER" id="PTHR46567">
    <property type="entry name" value="MEDIATOR OF RNA POLYMERASE II TRANSCRIPTION SUBUNIT 12"/>
    <property type="match status" value="1"/>
</dbReference>
<feature type="region of interest" description="Disordered" evidence="8">
    <location>
        <begin position="503"/>
        <end position="525"/>
    </location>
</feature>
<evidence type="ECO:0000256" key="2">
    <source>
        <dbReference type="ARBA" id="ARBA00010289"/>
    </source>
</evidence>
<evidence type="ECO:0000256" key="3">
    <source>
        <dbReference type="ARBA" id="ARBA00019622"/>
    </source>
</evidence>
<evidence type="ECO:0000256" key="7">
    <source>
        <dbReference type="ARBA" id="ARBA00032010"/>
    </source>
</evidence>
<keyword evidence="4" id="KW-0805">Transcription regulation</keyword>
<evidence type="ECO:0000256" key="8">
    <source>
        <dbReference type="SAM" id="MobiDB-lite"/>
    </source>
</evidence>
<dbReference type="PANTHER" id="PTHR46567:SF1">
    <property type="entry name" value="MEDIATOR OF RNA POLYMERASE II TRANSCRIPTION SUBUNIT 12"/>
    <property type="match status" value="1"/>
</dbReference>
<dbReference type="GO" id="GO:0016592">
    <property type="term" value="C:mediator complex"/>
    <property type="evidence" value="ECO:0007669"/>
    <property type="project" value="InterPro"/>
</dbReference>
<keyword evidence="11" id="KW-1185">Reference proteome</keyword>
<evidence type="ECO:0000256" key="6">
    <source>
        <dbReference type="ARBA" id="ARBA00023242"/>
    </source>
</evidence>
<comment type="subcellular location">
    <subcellularLocation>
        <location evidence="1">Nucleus</location>
    </subcellularLocation>
</comment>
<dbReference type="InParanoid" id="G8Y1G9"/>
<evidence type="ECO:0000256" key="4">
    <source>
        <dbReference type="ARBA" id="ARBA00023015"/>
    </source>
</evidence>
<dbReference type="OrthoDB" id="20828at2759"/>
<keyword evidence="6" id="KW-0539">Nucleus</keyword>
<sequence>MMRSRNSSSLTSNEISKENEYKKDLLSMKYRLEVPDVQIYPLNKIDNIEDTYDEIKHDNLTKERSNLTYPDFVPWLDHTQLKKEASEAEVEALNNSTYLNRGYYETPSVSNEYYSARNVVQPALFESNNCENILNEMSQHLINAYKERQEVINKIKFESNNFKLPQRVTLTASKREAWFRDLSNPDIPLEKISSKLPHGVKNKVLIEMLCNKCVPMSRALWFTRCILYHEIISVRKKYHFKQYSVQSLTLQDSLEHRWLCEWTGQCSEYIYRFSKEMGNISTPERKQSYLVKLNYLLSYMSVLYMERLIDRESFITSFLSYMKESLPLEGRYIPTLVSLLKTDSNSVLAKWISRLDINFGYTLVGLALVKTFWNEILKVDHLSKKLAEVLLLNYFFLKQTYPLSPKTQKPRAPRKFVMSSEIKQQILSSLSDMISYLFKYNNNAFIIPTYWLIVKDTLNNILLDDRKTQLNTGEKEETKKQTNLINYRNESLMLNMRCEHPTRSANDFNSVPENPNEKETQEGSSKLLNSRIYEELSLSDDGGLIRRSSDDILSIIEQLDRVKLDSNISDMIKPVPSSASIEKQSLWRISLKILIHWAVTAYRPKSASPENILILCNFIKRNTSRNNTVKGSSKLKLKIESEILDIIYEIAEANDRIVNNNFYVLINELYQLKIITISGYLRKLIASGVFYLSSEEEKSSEIKFNPQIRMHLSILENLPVLNNRQCDSILKKWTSNSYDFKAKLEDSKNILASKVLEKMKNNSFEDESFNVFVPIQNLEIGLKYLLVNWFTNELKNFINSSSKLIHINTNTVSWLYHFFSICDNLAVFFKVVLRLILKNEGKVIVFYMDSLYLMSKLMVRHFDLLKYLPGTLSSTTTLELSELIVINYKDLLSRDTDCYNFKKIWKFIDSAIENDELKLKEDAEIAAADVVNNRDTSNDLGSADTSYYSEQNFKKDIIAFIVEPDNIVNNSEIDDLLDSLNAKLKELVTSHEGLKEAIQWLIGSYYKIINNIGDTVEAQYLKILRVCSKLLMKEDQLDGQKAIFSGIMKTFDDSAFDKGRALLLLKKLLIIEAYEISDALKFIKEELNLSEEDMLSMRYELAFGDSQCGQENLLSPSEMIVLNCIREDYIKMNDKTFFTFILEDMGSDDDDPFASKPYSEYIDQILDLFKKVIPLHTKFSSDKLSKFMSGEHIISLFNKMLFINDEPIISMKDIPRLSSIVDEFNLPYVQLLIKNIIENSENRNENETTENLKSIIEKFLNNVKTKFSMDNAYFGELFAYAPWDYQLKIFNILEDMVLLRTTFPQDEKDEKEPGSGCNIALYSERGHNLLPLINASFKKFSLSQVFTVPTSLGFFHKLSKFSSKILSLATSDKTFDKDFDVNFYNTVSIFLRIIIIHKTTLASKLVEVDPQMSFIKGLVSLFNSHFFNESHEKLKILLYDLLLLLKSLVISSYSNESESNLLETLPTPNIAASATTYQSPADDANAPKNGNSPSASSKETFVDRKGLYANAPRHLASNLSLIGHLQQPLCINTLKVYINPSSVENVLTIDEHEFVKNSDIQVVNDPNLCLVPSRRAAAYNDFSILGESSKEKVQAKRFRLRSYELLEDTSSHLNDGCISLSIFDAFVSRENIP</sequence>
<evidence type="ECO:0000256" key="5">
    <source>
        <dbReference type="ARBA" id="ARBA00023163"/>
    </source>
</evidence>
<dbReference type="eggNOG" id="KOG4522">
    <property type="taxonomic scope" value="Eukaryota"/>
</dbReference>
<dbReference type="Pfam" id="PF09497">
    <property type="entry name" value="Med12"/>
    <property type="match status" value="1"/>
</dbReference>